<evidence type="ECO:0000313" key="1">
    <source>
        <dbReference type="EMBL" id="KIO15259.1"/>
    </source>
</evidence>
<dbReference type="AlphaFoldDB" id="A0A0C3Q077"/>
<keyword evidence="2" id="KW-1185">Reference proteome</keyword>
<evidence type="ECO:0000313" key="2">
    <source>
        <dbReference type="Proteomes" id="UP000054217"/>
    </source>
</evidence>
<dbReference type="InParanoid" id="A0A0C3Q077"/>
<reference evidence="1 2" key="1">
    <citation type="submission" date="2014-04" db="EMBL/GenBank/DDBJ databases">
        <authorList>
            <consortium name="DOE Joint Genome Institute"/>
            <person name="Kuo A."/>
            <person name="Kohler A."/>
            <person name="Costa M.D."/>
            <person name="Nagy L.G."/>
            <person name="Floudas D."/>
            <person name="Copeland A."/>
            <person name="Barry K.W."/>
            <person name="Cichocki N."/>
            <person name="Veneault-Fourrey C."/>
            <person name="LaButti K."/>
            <person name="Lindquist E.A."/>
            <person name="Lipzen A."/>
            <person name="Lundell T."/>
            <person name="Morin E."/>
            <person name="Murat C."/>
            <person name="Sun H."/>
            <person name="Tunlid A."/>
            <person name="Henrissat B."/>
            <person name="Grigoriev I.V."/>
            <person name="Hibbett D.S."/>
            <person name="Martin F."/>
            <person name="Nordberg H.P."/>
            <person name="Cantor M.N."/>
            <person name="Hua S.X."/>
        </authorList>
    </citation>
    <scope>NUCLEOTIDE SEQUENCE [LARGE SCALE GENOMIC DNA]</scope>
    <source>
        <strain evidence="1 2">Marx 270</strain>
    </source>
</reference>
<dbReference type="Proteomes" id="UP000054217">
    <property type="component" value="Unassembled WGS sequence"/>
</dbReference>
<proteinExistence type="predicted"/>
<accession>A0A0C3Q077</accession>
<reference evidence="2" key="2">
    <citation type="submission" date="2015-01" db="EMBL/GenBank/DDBJ databases">
        <title>Evolutionary Origins and Diversification of the Mycorrhizal Mutualists.</title>
        <authorList>
            <consortium name="DOE Joint Genome Institute"/>
            <consortium name="Mycorrhizal Genomics Consortium"/>
            <person name="Kohler A."/>
            <person name="Kuo A."/>
            <person name="Nagy L.G."/>
            <person name="Floudas D."/>
            <person name="Copeland A."/>
            <person name="Barry K.W."/>
            <person name="Cichocki N."/>
            <person name="Veneault-Fourrey C."/>
            <person name="LaButti K."/>
            <person name="Lindquist E.A."/>
            <person name="Lipzen A."/>
            <person name="Lundell T."/>
            <person name="Morin E."/>
            <person name="Murat C."/>
            <person name="Riley R."/>
            <person name="Ohm R."/>
            <person name="Sun H."/>
            <person name="Tunlid A."/>
            <person name="Henrissat B."/>
            <person name="Grigoriev I.V."/>
            <person name="Hibbett D.S."/>
            <person name="Martin F."/>
        </authorList>
    </citation>
    <scope>NUCLEOTIDE SEQUENCE [LARGE SCALE GENOMIC DNA]</scope>
    <source>
        <strain evidence="2">Marx 270</strain>
    </source>
</reference>
<protein>
    <submittedName>
        <fullName evidence="1">Uncharacterized protein</fullName>
    </submittedName>
</protein>
<sequence>MAGNTTLDVPSVPSFQSSTWCSANWRLLVRIPAYEYRPPYSTPESLEHHILFDCKRPRAELIWFLARRI</sequence>
<name>A0A0C3Q077_PISTI</name>
<gene>
    <name evidence="1" type="ORF">M404DRAFT_991992</name>
</gene>
<dbReference type="HOGENOM" id="CLU_2776936_0_0_1"/>
<organism evidence="1 2">
    <name type="scientific">Pisolithus tinctorius Marx 270</name>
    <dbReference type="NCBI Taxonomy" id="870435"/>
    <lineage>
        <taxon>Eukaryota</taxon>
        <taxon>Fungi</taxon>
        <taxon>Dikarya</taxon>
        <taxon>Basidiomycota</taxon>
        <taxon>Agaricomycotina</taxon>
        <taxon>Agaricomycetes</taxon>
        <taxon>Agaricomycetidae</taxon>
        <taxon>Boletales</taxon>
        <taxon>Sclerodermatineae</taxon>
        <taxon>Pisolithaceae</taxon>
        <taxon>Pisolithus</taxon>
    </lineage>
</organism>
<dbReference type="EMBL" id="KN831944">
    <property type="protein sequence ID" value="KIO15259.1"/>
    <property type="molecule type" value="Genomic_DNA"/>
</dbReference>